<dbReference type="HAMAP" id="MF_01590">
    <property type="entry name" value="tRNA_carboxymethyltr_CmoB"/>
    <property type="match status" value="1"/>
</dbReference>
<reference evidence="3 4" key="1">
    <citation type="submission" date="2016-10" db="EMBL/GenBank/DDBJ databases">
        <authorList>
            <person name="de Groot N.N."/>
        </authorList>
    </citation>
    <scope>NUCLEOTIDE SEQUENCE [LARGE SCALE GENOMIC DNA]</scope>
    <source>
        <strain evidence="3 4">DSM 12130</strain>
    </source>
</reference>
<dbReference type="SUPFAM" id="SSF53335">
    <property type="entry name" value="S-adenosyl-L-methionine-dependent methyltransferases"/>
    <property type="match status" value="1"/>
</dbReference>
<dbReference type="AlphaFoldDB" id="A0A1H0NEE0"/>
<dbReference type="InterPro" id="IPR029063">
    <property type="entry name" value="SAM-dependent_MTases_sf"/>
</dbReference>
<dbReference type="CDD" id="cd02440">
    <property type="entry name" value="AdoMet_MTases"/>
    <property type="match status" value="1"/>
</dbReference>
<name>A0A1H0NEE0_9BACT</name>
<dbReference type="InterPro" id="IPR027555">
    <property type="entry name" value="Mo5U34_MeTrfas-like"/>
</dbReference>
<keyword evidence="2" id="KW-0819">tRNA processing</keyword>
<evidence type="ECO:0000313" key="3">
    <source>
        <dbReference type="EMBL" id="SDO90785.1"/>
    </source>
</evidence>
<dbReference type="InterPro" id="IPR010017">
    <property type="entry name" value="CmoB"/>
</dbReference>
<evidence type="ECO:0000256" key="1">
    <source>
        <dbReference type="ARBA" id="ARBA00022679"/>
    </source>
</evidence>
<dbReference type="GO" id="GO:0032259">
    <property type="term" value="P:methylation"/>
    <property type="evidence" value="ECO:0007669"/>
    <property type="project" value="UniProtKB-KW"/>
</dbReference>
<gene>
    <name evidence="3" type="ORF">SAMN05660330_01358</name>
</gene>
<dbReference type="GO" id="GO:0008168">
    <property type="term" value="F:methyltransferase activity"/>
    <property type="evidence" value="ECO:0007669"/>
    <property type="project" value="UniProtKB-KW"/>
</dbReference>
<evidence type="ECO:0000256" key="2">
    <source>
        <dbReference type="ARBA" id="ARBA00022694"/>
    </source>
</evidence>
<dbReference type="GO" id="GO:0016765">
    <property type="term" value="F:transferase activity, transferring alkyl or aryl (other than methyl) groups"/>
    <property type="evidence" value="ECO:0007669"/>
    <property type="project" value="InterPro"/>
</dbReference>
<dbReference type="STRING" id="91360.SAMN05660330_01358"/>
<dbReference type="RefSeq" id="WP_092221116.1">
    <property type="nucleotide sequence ID" value="NZ_FNJI01000007.1"/>
</dbReference>
<dbReference type="EMBL" id="FNJI01000007">
    <property type="protein sequence ID" value="SDO90785.1"/>
    <property type="molecule type" value="Genomic_DNA"/>
</dbReference>
<sequence>MTYFPLLPPSVQIDAIEQEHLKKQQWVGQDKKGFLRYRTPYLALSRHQATSCNCAGDTVTIGAADEIDDAGRAAVKENLRAFMPWRKGPFSIFGIDVDAEWRSDKKWRRIVPELPELKDKMVADIGCNNGYYMFRMTEHAPRFVLGFEPSVQHYYCFKALNAMAGCSNLDIDLLGVEHLHLFANCFDVVFLMGIIYHRPSPIDTLRDIVTALAPGGTLILETQAIPGEEPYALFPQKTYAKVPGTYFVPTALCLINWMEKAGFTDISFFSSSRTTPEEQRKTEWMQFESLTDFLDPHDPTLTIEGYPAPLRIIVKGRKKIVK</sequence>
<dbReference type="NCBIfam" id="NF011650">
    <property type="entry name" value="PRK15068.1"/>
    <property type="match status" value="1"/>
</dbReference>
<keyword evidence="4" id="KW-1185">Reference proteome</keyword>
<keyword evidence="3" id="KW-0489">Methyltransferase</keyword>
<dbReference type="Pfam" id="PF08003">
    <property type="entry name" value="Methyltransf_9"/>
    <property type="match status" value="1"/>
</dbReference>
<organism evidence="3 4">
    <name type="scientific">Desulforhopalus singaporensis</name>
    <dbReference type="NCBI Taxonomy" id="91360"/>
    <lineage>
        <taxon>Bacteria</taxon>
        <taxon>Pseudomonadati</taxon>
        <taxon>Thermodesulfobacteriota</taxon>
        <taxon>Desulfobulbia</taxon>
        <taxon>Desulfobulbales</taxon>
        <taxon>Desulfocapsaceae</taxon>
        <taxon>Desulforhopalus</taxon>
    </lineage>
</organism>
<keyword evidence="1 3" id="KW-0808">Transferase</keyword>
<evidence type="ECO:0000313" key="4">
    <source>
        <dbReference type="Proteomes" id="UP000199073"/>
    </source>
</evidence>
<dbReference type="NCBIfam" id="TIGR00452">
    <property type="entry name" value="tRNA 5-methoxyuridine(34)/uridine 5-oxyacetic acid(34) synthase CmoB"/>
    <property type="match status" value="1"/>
</dbReference>
<dbReference type="GO" id="GO:0002098">
    <property type="term" value="P:tRNA wobble uridine modification"/>
    <property type="evidence" value="ECO:0007669"/>
    <property type="project" value="InterPro"/>
</dbReference>
<accession>A0A1H0NEE0</accession>
<dbReference type="Proteomes" id="UP000199073">
    <property type="component" value="Unassembled WGS sequence"/>
</dbReference>
<dbReference type="Gene3D" id="3.40.50.150">
    <property type="entry name" value="Vaccinia Virus protein VP39"/>
    <property type="match status" value="1"/>
</dbReference>
<proteinExistence type="inferred from homology"/>
<dbReference type="OrthoDB" id="9765084at2"/>
<protein>
    <submittedName>
        <fullName evidence="3">tRNA (Mo5U34)-methyltransferase</fullName>
    </submittedName>
</protein>